<dbReference type="Gene3D" id="1.10.418.10">
    <property type="entry name" value="Calponin-like domain"/>
    <property type="match status" value="1"/>
</dbReference>
<keyword evidence="1" id="KW-1133">Transmembrane helix</keyword>
<dbReference type="AlphaFoldDB" id="A0AAV7X2P0"/>
<dbReference type="InterPro" id="IPR036872">
    <property type="entry name" value="CH_dom_sf"/>
</dbReference>
<feature type="transmembrane region" description="Helical" evidence="1">
    <location>
        <begin position="16"/>
        <end position="36"/>
    </location>
</feature>
<dbReference type="PROSITE" id="PS00019">
    <property type="entry name" value="ACTININ_1"/>
    <property type="match status" value="1"/>
</dbReference>
<reference evidence="2" key="1">
    <citation type="submission" date="2022-12" db="EMBL/GenBank/DDBJ databases">
        <title>Chromosome-level genome assembly of the bean flower thrips Megalurothrips usitatus.</title>
        <authorList>
            <person name="Ma L."/>
            <person name="Liu Q."/>
            <person name="Li H."/>
            <person name="Cai W."/>
        </authorList>
    </citation>
    <scope>NUCLEOTIDE SEQUENCE</scope>
    <source>
        <strain evidence="2">Cailab_2022a</strain>
    </source>
</reference>
<keyword evidence="1" id="KW-0812">Transmembrane</keyword>
<keyword evidence="1" id="KW-0472">Membrane</keyword>
<proteinExistence type="predicted"/>
<dbReference type="SUPFAM" id="SSF47576">
    <property type="entry name" value="Calponin-homology domain, CH-domain"/>
    <property type="match status" value="1"/>
</dbReference>
<sequence>MVAVVADVGGPPEEPFPTLAFLVLVALMTAVILWLFRRALRPAVWLNERDAIQKKTFTKWVNKHLKKAACGAGRLTSLTSPAPHKTTSSSFLLACSIKLPLAAVPSPVVMPILVSAESSM</sequence>
<dbReference type="InterPro" id="IPR001589">
    <property type="entry name" value="Actinin_actin-bd_CS"/>
</dbReference>
<accession>A0AAV7X2P0</accession>
<dbReference type="Proteomes" id="UP001075354">
    <property type="component" value="Chromosome 16"/>
</dbReference>
<evidence type="ECO:0000313" key="3">
    <source>
        <dbReference type="Proteomes" id="UP001075354"/>
    </source>
</evidence>
<keyword evidence="3" id="KW-1185">Reference proteome</keyword>
<protein>
    <submittedName>
        <fullName evidence="2">Uncharacterized protein</fullName>
    </submittedName>
</protein>
<comment type="caution">
    <text evidence="2">The sequence shown here is derived from an EMBL/GenBank/DDBJ whole genome shotgun (WGS) entry which is preliminary data.</text>
</comment>
<evidence type="ECO:0000313" key="2">
    <source>
        <dbReference type="EMBL" id="KAJ1519275.1"/>
    </source>
</evidence>
<gene>
    <name evidence="2" type="ORF">ONE63_004574</name>
</gene>
<evidence type="ECO:0000256" key="1">
    <source>
        <dbReference type="SAM" id="Phobius"/>
    </source>
</evidence>
<organism evidence="2 3">
    <name type="scientific">Megalurothrips usitatus</name>
    <name type="common">bean blossom thrips</name>
    <dbReference type="NCBI Taxonomy" id="439358"/>
    <lineage>
        <taxon>Eukaryota</taxon>
        <taxon>Metazoa</taxon>
        <taxon>Ecdysozoa</taxon>
        <taxon>Arthropoda</taxon>
        <taxon>Hexapoda</taxon>
        <taxon>Insecta</taxon>
        <taxon>Pterygota</taxon>
        <taxon>Neoptera</taxon>
        <taxon>Paraneoptera</taxon>
        <taxon>Thysanoptera</taxon>
        <taxon>Terebrantia</taxon>
        <taxon>Thripoidea</taxon>
        <taxon>Thripidae</taxon>
        <taxon>Megalurothrips</taxon>
    </lineage>
</organism>
<dbReference type="EMBL" id="JAPTSV010000016">
    <property type="protein sequence ID" value="KAJ1519275.1"/>
    <property type="molecule type" value="Genomic_DNA"/>
</dbReference>
<name>A0AAV7X2P0_9NEOP</name>